<organism evidence="1 2">
    <name type="scientific">Halohasta litchfieldiae</name>
    <dbReference type="NCBI Taxonomy" id="1073996"/>
    <lineage>
        <taxon>Archaea</taxon>
        <taxon>Methanobacteriati</taxon>
        <taxon>Methanobacteriota</taxon>
        <taxon>Stenosarchaea group</taxon>
        <taxon>Halobacteria</taxon>
        <taxon>Halobacteriales</taxon>
        <taxon>Haloferacaceae</taxon>
        <taxon>Halohasta</taxon>
    </lineage>
</organism>
<dbReference type="AlphaFoldDB" id="A0A1H6YCY3"/>
<name>A0A1H6YCY3_9EURY</name>
<keyword evidence="2" id="KW-1185">Reference proteome</keyword>
<dbReference type="OrthoDB" id="247231at2157"/>
<gene>
    <name evidence="1" type="ORF">SAMN05444271_1711</name>
</gene>
<reference evidence="1 2" key="1">
    <citation type="submission" date="2016-10" db="EMBL/GenBank/DDBJ databases">
        <authorList>
            <person name="de Groot N.N."/>
        </authorList>
    </citation>
    <scope>NUCLEOTIDE SEQUENCE [LARGE SCALE GENOMIC DNA]</scope>
    <source>
        <strain evidence="1 2">DSM 22187</strain>
    </source>
</reference>
<dbReference type="Proteomes" id="UP000198888">
    <property type="component" value="Unassembled WGS sequence"/>
</dbReference>
<accession>A0A1H6YCY3</accession>
<proteinExistence type="predicted"/>
<evidence type="ECO:0000313" key="1">
    <source>
        <dbReference type="EMBL" id="SEJ39138.1"/>
    </source>
</evidence>
<dbReference type="EMBL" id="FNYR01000071">
    <property type="protein sequence ID" value="SEJ39138.1"/>
    <property type="molecule type" value="Genomic_DNA"/>
</dbReference>
<protein>
    <submittedName>
        <fullName evidence="1">Uncharacterized protein</fullName>
    </submittedName>
</protein>
<sequence length="149" mass="15495">MNSIKRSGVGGVALQITKDARTSGLVDETQDGDTTHRAEVRVYAFNDLLLVVDLDKVSDEHIAALVARGATQTNSIHQAVDARVMHSGNGYCVQLPPADDAGFSVGDPAGSHPAPGLIVISKGKGPGADQAARLASDLVDERRAQVGDL</sequence>
<dbReference type="RefSeq" id="WP_089674009.1">
    <property type="nucleotide sequence ID" value="NZ_FNYR01000071.1"/>
</dbReference>
<evidence type="ECO:0000313" key="2">
    <source>
        <dbReference type="Proteomes" id="UP000198888"/>
    </source>
</evidence>